<dbReference type="GO" id="GO:0016301">
    <property type="term" value="F:kinase activity"/>
    <property type="evidence" value="ECO:0007669"/>
    <property type="project" value="UniProtKB-KW"/>
</dbReference>
<dbReference type="Gene3D" id="1.20.5.1930">
    <property type="match status" value="1"/>
</dbReference>
<dbReference type="Gene3D" id="3.30.565.10">
    <property type="entry name" value="Histidine kinase-like ATPase, C-terminal domain"/>
    <property type="match status" value="1"/>
</dbReference>
<dbReference type="PANTHER" id="PTHR24421">
    <property type="entry name" value="NITRATE/NITRITE SENSOR PROTEIN NARX-RELATED"/>
    <property type="match status" value="1"/>
</dbReference>
<dbReference type="SUPFAM" id="SSF55874">
    <property type="entry name" value="ATPase domain of HSP90 chaperone/DNA topoisomerase II/histidine kinase"/>
    <property type="match status" value="1"/>
</dbReference>
<dbReference type="InterPro" id="IPR050482">
    <property type="entry name" value="Sensor_HK_TwoCompSys"/>
</dbReference>
<evidence type="ECO:0000256" key="10">
    <source>
        <dbReference type="SAM" id="Phobius"/>
    </source>
</evidence>
<evidence type="ECO:0000256" key="4">
    <source>
        <dbReference type="ARBA" id="ARBA00022679"/>
    </source>
</evidence>
<evidence type="ECO:0000256" key="8">
    <source>
        <dbReference type="ARBA" id="ARBA00023012"/>
    </source>
</evidence>
<dbReference type="InterPro" id="IPR055558">
    <property type="entry name" value="DUF7134"/>
</dbReference>
<sequence>MRTLLRARSDGWPAPWDVGLPTVMVICQVFVAPWLAEVSNRPMSATERLLGMFVYGSCVFVLVWRRRYPELVLGYVCLVIFVSGFWLSEFATEGAIPPEIVALFSLAAHRDSRRALAGVAAAAVAAVPSQLAKTPTEQGATFLFGLGLGVLFAALGQTRYHRRLHREEVARRVADAETERRRAAAEERERLARDLHDVAGHHLSAVVVHASAAARIADPALTAESLRHAASTGREVLGALGRLVDVVGEPTGASASLESLLPALAEGLTKLGVPVTLTVEGRPAELPPAQVEAFYRIVQESLTNAMRYGRAPVEVALAYLPDSVTVTVTNPCGQGVAGLGSGRGIAGMRERAAALGGTLEAGPLPGDGGGPSEVWRVLASVPLAVSEGGGLSWARTVDVMTAVLTWALPMVIVFSPDPDEPLATGAATIAVMAVLLALSSVLLLWRRTAPWRVLAGLVGVSWLWPAVVMTGWLTPISLWIWLFAWPGEAVAVASVAIYGARRPPRWLAAPTAGLIGLVLGYASVHEAAPDDDPLVVAIVASLAWTLAAAVFFLPFWLWGRTILRRRERAARWERDVLDAIARRTAEVVRGERQQIAIGLRAEVLSHTAQLVKEAERPDGSLTEIAAEGRAALAGMRKLLDVLDEAT</sequence>
<feature type="domain" description="Signal transduction histidine kinase subgroup 3 dimerisation and phosphoacceptor" evidence="11">
    <location>
        <begin position="187"/>
        <end position="247"/>
    </location>
</feature>
<keyword evidence="8" id="KW-0902">Two-component regulatory system</keyword>
<evidence type="ECO:0000256" key="6">
    <source>
        <dbReference type="ARBA" id="ARBA00022777"/>
    </source>
</evidence>
<feature type="transmembrane region" description="Helical" evidence="10">
    <location>
        <begin position="138"/>
        <end position="156"/>
    </location>
</feature>
<evidence type="ECO:0000259" key="11">
    <source>
        <dbReference type="Pfam" id="PF07730"/>
    </source>
</evidence>
<feature type="transmembrane region" description="Helical" evidence="10">
    <location>
        <begin position="478"/>
        <end position="499"/>
    </location>
</feature>
<comment type="catalytic activity">
    <reaction evidence="1">
        <text>ATP + protein L-histidine = ADP + protein N-phospho-L-histidine.</text>
        <dbReference type="EC" id="2.7.13.3"/>
    </reaction>
</comment>
<accession>A0ABP6QIZ4</accession>
<evidence type="ECO:0000256" key="1">
    <source>
        <dbReference type="ARBA" id="ARBA00000085"/>
    </source>
</evidence>
<keyword evidence="10" id="KW-1133">Transmembrane helix</keyword>
<keyword evidence="10" id="KW-0472">Membrane</keyword>
<keyword evidence="14" id="KW-1185">Reference proteome</keyword>
<feature type="domain" description="DUF7134" evidence="12">
    <location>
        <begin position="50"/>
        <end position="156"/>
    </location>
</feature>
<evidence type="ECO:0000313" key="14">
    <source>
        <dbReference type="Proteomes" id="UP001501237"/>
    </source>
</evidence>
<keyword evidence="3" id="KW-0597">Phosphoprotein</keyword>
<feature type="transmembrane region" description="Helical" evidence="10">
    <location>
        <begin position="506"/>
        <end position="524"/>
    </location>
</feature>
<keyword evidence="9" id="KW-0175">Coiled coil</keyword>
<feature type="transmembrane region" description="Helical" evidence="10">
    <location>
        <begin position="71"/>
        <end position="88"/>
    </location>
</feature>
<name>A0ABP6QIZ4_9ACTN</name>
<feature type="transmembrane region" description="Helical" evidence="10">
    <location>
        <begin position="451"/>
        <end position="472"/>
    </location>
</feature>
<keyword evidence="7" id="KW-0067">ATP-binding</keyword>
<evidence type="ECO:0000256" key="7">
    <source>
        <dbReference type="ARBA" id="ARBA00022840"/>
    </source>
</evidence>
<dbReference type="EMBL" id="BAAAUV010000022">
    <property type="protein sequence ID" value="GAA3231553.1"/>
    <property type="molecule type" value="Genomic_DNA"/>
</dbReference>
<dbReference type="PANTHER" id="PTHR24421:SF10">
    <property type="entry name" value="NITRATE_NITRITE SENSOR PROTEIN NARQ"/>
    <property type="match status" value="1"/>
</dbReference>
<evidence type="ECO:0000256" key="9">
    <source>
        <dbReference type="SAM" id="Coils"/>
    </source>
</evidence>
<dbReference type="EC" id="2.7.13.3" evidence="2"/>
<feature type="transmembrane region" description="Helical" evidence="10">
    <location>
        <begin position="18"/>
        <end position="36"/>
    </location>
</feature>
<dbReference type="CDD" id="cd16917">
    <property type="entry name" value="HATPase_UhpB-NarQ-NarX-like"/>
    <property type="match status" value="1"/>
</dbReference>
<keyword evidence="10" id="KW-0812">Transmembrane</keyword>
<comment type="caution">
    <text evidence="13">The sequence shown here is derived from an EMBL/GenBank/DDBJ whole genome shotgun (WGS) entry which is preliminary data.</text>
</comment>
<keyword evidence="6 13" id="KW-0418">Kinase</keyword>
<dbReference type="Pfam" id="PF23539">
    <property type="entry name" value="DUF7134"/>
    <property type="match status" value="1"/>
</dbReference>
<protein>
    <recommendedName>
        <fullName evidence="2">histidine kinase</fullName>
        <ecNumber evidence="2">2.7.13.3</ecNumber>
    </recommendedName>
</protein>
<keyword evidence="5" id="KW-0547">Nucleotide-binding</keyword>
<reference evidence="14" key="1">
    <citation type="journal article" date="2019" name="Int. J. Syst. Evol. Microbiol.">
        <title>The Global Catalogue of Microorganisms (GCM) 10K type strain sequencing project: providing services to taxonomists for standard genome sequencing and annotation.</title>
        <authorList>
            <consortium name="The Broad Institute Genomics Platform"/>
            <consortium name="The Broad Institute Genome Sequencing Center for Infectious Disease"/>
            <person name="Wu L."/>
            <person name="Ma J."/>
        </authorList>
    </citation>
    <scope>NUCLEOTIDE SEQUENCE [LARGE SCALE GENOMIC DNA]</scope>
    <source>
        <strain evidence="14">JCM 9377</strain>
    </source>
</reference>
<evidence type="ECO:0000256" key="3">
    <source>
        <dbReference type="ARBA" id="ARBA00022553"/>
    </source>
</evidence>
<evidence type="ECO:0000256" key="2">
    <source>
        <dbReference type="ARBA" id="ARBA00012438"/>
    </source>
</evidence>
<dbReference type="Proteomes" id="UP001501237">
    <property type="component" value="Unassembled WGS sequence"/>
</dbReference>
<evidence type="ECO:0000313" key="13">
    <source>
        <dbReference type="EMBL" id="GAA3231553.1"/>
    </source>
</evidence>
<keyword evidence="4" id="KW-0808">Transferase</keyword>
<feature type="transmembrane region" description="Helical" evidence="10">
    <location>
        <begin position="397"/>
        <end position="416"/>
    </location>
</feature>
<feature type="transmembrane region" description="Helical" evidence="10">
    <location>
        <begin position="536"/>
        <end position="558"/>
    </location>
</feature>
<feature type="coiled-coil region" evidence="9">
    <location>
        <begin position="166"/>
        <end position="194"/>
    </location>
</feature>
<dbReference type="RefSeq" id="WP_344835507.1">
    <property type="nucleotide sequence ID" value="NZ_BAAAUV010000022.1"/>
</dbReference>
<dbReference type="InterPro" id="IPR036890">
    <property type="entry name" value="HATPase_C_sf"/>
</dbReference>
<organism evidence="13 14">
    <name type="scientific">Actinocorallia longicatena</name>
    <dbReference type="NCBI Taxonomy" id="111803"/>
    <lineage>
        <taxon>Bacteria</taxon>
        <taxon>Bacillati</taxon>
        <taxon>Actinomycetota</taxon>
        <taxon>Actinomycetes</taxon>
        <taxon>Streptosporangiales</taxon>
        <taxon>Thermomonosporaceae</taxon>
        <taxon>Actinocorallia</taxon>
    </lineage>
</organism>
<dbReference type="Pfam" id="PF07730">
    <property type="entry name" value="HisKA_3"/>
    <property type="match status" value="1"/>
</dbReference>
<evidence type="ECO:0000259" key="12">
    <source>
        <dbReference type="Pfam" id="PF23539"/>
    </source>
</evidence>
<proteinExistence type="predicted"/>
<feature type="transmembrane region" description="Helical" evidence="10">
    <location>
        <begin position="48"/>
        <end position="65"/>
    </location>
</feature>
<evidence type="ECO:0000256" key="5">
    <source>
        <dbReference type="ARBA" id="ARBA00022741"/>
    </source>
</evidence>
<dbReference type="InterPro" id="IPR011712">
    <property type="entry name" value="Sig_transdc_His_kin_sub3_dim/P"/>
</dbReference>
<gene>
    <name evidence="13" type="ORF">GCM10010468_62680</name>
</gene>
<feature type="transmembrane region" description="Helical" evidence="10">
    <location>
        <begin position="422"/>
        <end position="444"/>
    </location>
</feature>